<dbReference type="SUPFAM" id="SSF53474">
    <property type="entry name" value="alpha/beta-Hydrolases"/>
    <property type="match status" value="1"/>
</dbReference>
<dbReference type="InterPro" id="IPR029058">
    <property type="entry name" value="AB_hydrolase_fold"/>
</dbReference>
<dbReference type="STRING" id="1094715.GCA_000236165_00869"/>
<organism evidence="3 4">
    <name type="scientific">Fluoribacter dumoffii</name>
    <dbReference type="NCBI Taxonomy" id="463"/>
    <lineage>
        <taxon>Bacteria</taxon>
        <taxon>Pseudomonadati</taxon>
        <taxon>Pseudomonadota</taxon>
        <taxon>Gammaproteobacteria</taxon>
        <taxon>Legionellales</taxon>
        <taxon>Legionellaceae</taxon>
        <taxon>Fluoribacter</taxon>
    </lineage>
</organism>
<dbReference type="InterPro" id="IPR000073">
    <property type="entry name" value="AB_hydrolase_1"/>
</dbReference>
<dbReference type="Pfam" id="PF00561">
    <property type="entry name" value="Abhydrolase_1"/>
    <property type="match status" value="1"/>
</dbReference>
<keyword evidence="4" id="KW-1185">Reference proteome</keyword>
<dbReference type="PANTHER" id="PTHR43798:SF31">
    <property type="entry name" value="AB HYDROLASE SUPERFAMILY PROTEIN YCLE"/>
    <property type="match status" value="1"/>
</dbReference>
<feature type="domain" description="AB hydrolase-1" evidence="2">
    <location>
        <begin position="46"/>
        <end position="272"/>
    </location>
</feature>
<evidence type="ECO:0000313" key="3">
    <source>
        <dbReference type="EMBL" id="STO21487.1"/>
    </source>
</evidence>
<evidence type="ECO:0000256" key="1">
    <source>
        <dbReference type="ARBA" id="ARBA00022801"/>
    </source>
</evidence>
<keyword evidence="1" id="KW-0378">Hydrolase</keyword>
<name>A0A377G9K0_9GAMM</name>
<dbReference type="RefSeq" id="WP_010653763.1">
    <property type="nucleotide sequence ID" value="NZ_JAPHOO010000001.1"/>
</dbReference>
<accession>A0A377G9K0</accession>
<dbReference type="PRINTS" id="PR00111">
    <property type="entry name" value="ABHYDROLASE"/>
</dbReference>
<dbReference type="EMBL" id="UGGT01000001">
    <property type="protein sequence ID" value="STO21487.1"/>
    <property type="molecule type" value="Genomic_DNA"/>
</dbReference>
<reference evidence="3 4" key="1">
    <citation type="submission" date="2018-06" db="EMBL/GenBank/DDBJ databases">
        <authorList>
            <consortium name="Pathogen Informatics"/>
            <person name="Doyle S."/>
        </authorList>
    </citation>
    <scope>NUCLEOTIDE SEQUENCE [LARGE SCALE GENOMIC DNA]</scope>
    <source>
        <strain evidence="3 4">NCTC11370</strain>
    </source>
</reference>
<keyword evidence="3" id="KW-0575">Peroxidase</keyword>
<dbReference type="PANTHER" id="PTHR43798">
    <property type="entry name" value="MONOACYLGLYCEROL LIPASE"/>
    <property type="match status" value="1"/>
</dbReference>
<dbReference type="InterPro" id="IPR050266">
    <property type="entry name" value="AB_hydrolase_sf"/>
</dbReference>
<dbReference type="Proteomes" id="UP000254554">
    <property type="component" value="Unassembled WGS sequence"/>
</dbReference>
<dbReference type="GO" id="GO:0016020">
    <property type="term" value="C:membrane"/>
    <property type="evidence" value="ECO:0007669"/>
    <property type="project" value="TreeGrafter"/>
</dbReference>
<sequence>MNNIFRAFHFFVISILFLFNNMLFATTITLPQTHQFISYNDTGSGKPLVLIHAFPTDQRLWQAQQEGLKAHFRVITLDLWGFGQSACVDGNEIPMAEYAHEIKELLDYLKIDKAIIAGESMGGYIALAFSAKYPEQTLGLVLSSTQAVADSPETKANREKTALEVLEKGTDNLIEGFMKKAFSPYASSETKALLYHILSVQKPTAVASALRGMATRESSTSLLATTSMPILIISGEMDKVISPQQSRDMHSLAKNSRLIILPETGHLSNLEQPTLWNQAIIEMFA</sequence>
<dbReference type="AlphaFoldDB" id="A0A377G9K0"/>
<evidence type="ECO:0000259" key="2">
    <source>
        <dbReference type="Pfam" id="PF00561"/>
    </source>
</evidence>
<evidence type="ECO:0000313" key="4">
    <source>
        <dbReference type="Proteomes" id="UP000254554"/>
    </source>
</evidence>
<dbReference type="EC" id="1.11.1.18" evidence="3"/>
<protein>
    <submittedName>
        <fullName evidence="3">Non-heme bromoperoxidase BpoC</fullName>
        <ecNumber evidence="3">1.11.1.18</ecNumber>
    </submittedName>
</protein>
<gene>
    <name evidence="3" type="primary">bpoC</name>
    <name evidence="3" type="ORF">NCTC11370_01554</name>
</gene>
<proteinExistence type="predicted"/>
<dbReference type="OrthoDB" id="9779853at2"/>
<dbReference type="Gene3D" id="3.40.50.1820">
    <property type="entry name" value="alpha/beta hydrolase"/>
    <property type="match status" value="1"/>
</dbReference>
<keyword evidence="3" id="KW-0560">Oxidoreductase</keyword>
<dbReference type="GO" id="GO:0019806">
    <property type="term" value="F:bromide peroxidase activity"/>
    <property type="evidence" value="ECO:0007669"/>
    <property type="project" value="UniProtKB-EC"/>
</dbReference>
<dbReference type="GO" id="GO:0016787">
    <property type="term" value="F:hydrolase activity"/>
    <property type="evidence" value="ECO:0007669"/>
    <property type="project" value="UniProtKB-KW"/>
</dbReference>
<dbReference type="GeneID" id="93291878"/>